<proteinExistence type="predicted"/>
<evidence type="ECO:0000256" key="3">
    <source>
        <dbReference type="ARBA" id="ARBA00022692"/>
    </source>
</evidence>
<evidence type="ECO:0000313" key="12">
    <source>
        <dbReference type="EMBL" id="BBO81632.1"/>
    </source>
</evidence>
<feature type="domain" description="FHA" evidence="10">
    <location>
        <begin position="15"/>
        <end position="65"/>
    </location>
</feature>
<feature type="transmembrane region" description="Helical" evidence="9">
    <location>
        <begin position="588"/>
        <end position="606"/>
    </location>
</feature>
<dbReference type="InterPro" id="IPR050352">
    <property type="entry name" value="ABCG_transporters"/>
</dbReference>
<dbReference type="Gene3D" id="3.40.50.300">
    <property type="entry name" value="P-loop containing nucleotide triphosphate hydrolases"/>
    <property type="match status" value="1"/>
</dbReference>
<dbReference type="GO" id="GO:0016020">
    <property type="term" value="C:membrane"/>
    <property type="evidence" value="ECO:0007669"/>
    <property type="project" value="UniProtKB-SubCell"/>
</dbReference>
<evidence type="ECO:0000256" key="2">
    <source>
        <dbReference type="ARBA" id="ARBA00022448"/>
    </source>
</evidence>
<dbReference type="Pfam" id="PF00005">
    <property type="entry name" value="ABC_tran"/>
    <property type="match status" value="1"/>
</dbReference>
<dbReference type="EMBL" id="AP021876">
    <property type="protein sequence ID" value="BBO81632.1"/>
    <property type="molecule type" value="Genomic_DNA"/>
</dbReference>
<feature type="transmembrane region" description="Helical" evidence="9">
    <location>
        <begin position="696"/>
        <end position="715"/>
    </location>
</feature>
<dbReference type="InterPro" id="IPR008984">
    <property type="entry name" value="SMAD_FHA_dom_sf"/>
</dbReference>
<reference evidence="12 13" key="1">
    <citation type="submission" date="2019-11" db="EMBL/GenBank/DDBJ databases">
        <title>Comparative genomics of hydrocarbon-degrading Desulfosarcina strains.</title>
        <authorList>
            <person name="Watanabe M."/>
            <person name="Kojima H."/>
            <person name="Fukui M."/>
        </authorList>
    </citation>
    <scope>NUCLEOTIDE SEQUENCE [LARGE SCALE GENOMIC DNA]</scope>
    <source>
        <strain evidence="12 13">28bB2T</strain>
    </source>
</reference>
<gene>
    <name evidence="12" type="ORF">DSCO28_21980</name>
</gene>
<evidence type="ECO:0000256" key="1">
    <source>
        <dbReference type="ARBA" id="ARBA00004141"/>
    </source>
</evidence>
<comment type="subcellular location">
    <subcellularLocation>
        <location evidence="1">Membrane</location>
        <topology evidence="1">Multi-pass membrane protein</topology>
    </subcellularLocation>
</comment>
<evidence type="ECO:0000259" key="11">
    <source>
        <dbReference type="PROSITE" id="PS50893"/>
    </source>
</evidence>
<dbReference type="CDD" id="cd00060">
    <property type="entry name" value="FHA"/>
    <property type="match status" value="2"/>
</dbReference>
<dbReference type="PROSITE" id="PS50893">
    <property type="entry name" value="ABC_TRANSPORTER_2"/>
    <property type="match status" value="1"/>
</dbReference>
<keyword evidence="6 9" id="KW-1133">Transmembrane helix</keyword>
<evidence type="ECO:0000256" key="7">
    <source>
        <dbReference type="ARBA" id="ARBA00023136"/>
    </source>
</evidence>
<sequence>METVVKNRRGEWKTITVGRAPDNAIVLDAGQVSGHHAQFLIDDAQNLHIEDFGSTNGTYINSERIPVNIRKPVCVSDSLHFGSFQFDLQQLQPHIVFPESHAGQNRRATTVSGSATEKAGAPVSHGNMTGEAPSPAGPPSFSGATQFYDPSEGAADFSERIALDKTKDLISVGRSPGNDIVLGIPQVSAHHALLRRSGNGYIVNDLKSTNGTFVNGKRIESCLVKDGDCIQLGSVKLEFYQDGIQKYDQSQNVRLDVFNVVQQSQSKIYLNETSLSILPNEFVGLLAPSAAGKTTLLETILGIRKPSSGKVLVNNLDLYEHFDSFRQWIGYVPQDDIIHNELTVRQCLYFSARLRLALDADEINHRIDNILEDLEISHVQNTQIGGRKERISGGQRKRVSLGVELLAEPGLLFLDEPTSGLDPRTERVMMKLFRKLSDQGRTIIVITHSMESLDQLDNIVFLSAGGFLSYYGPASECYAYFDEKNPADIFNHLQASDARDRNEEYKRSAYYSEYIEKRLITANPHKSEPSENAKQANTRLINYKQTAILTKRNFTIKSKDIRNTLMLLAQAPIIAFLLTIGFDTLSDALLLIISISAIFFGCINSCREIVGELSIYKRERMLNLNLCAYILSKMLVFSLFCFAQGIMFLAIIYGYIDMGNRSPLTLFALFFLTAFAGVTLGLLVSAISDTQEKAMTIVPIVLLPQIIFAGGLFPLSGVSQVISYFTISRWSLEAFRDIEVYHNCFFIALITMIFLVSTYLVMRRYDTNSQWRFKLKTKIFNRNRPVEESSV</sequence>
<keyword evidence="2" id="KW-0813">Transport</keyword>
<evidence type="ECO:0000259" key="10">
    <source>
        <dbReference type="PROSITE" id="PS50006"/>
    </source>
</evidence>
<protein>
    <recommendedName>
        <fullName evidence="14">ABC transporter ATP-binding protein</fullName>
    </recommendedName>
</protein>
<evidence type="ECO:0000256" key="8">
    <source>
        <dbReference type="SAM" id="MobiDB-lite"/>
    </source>
</evidence>
<dbReference type="SUPFAM" id="SSF52540">
    <property type="entry name" value="P-loop containing nucleoside triphosphate hydrolases"/>
    <property type="match status" value="1"/>
</dbReference>
<feature type="compositionally biased region" description="Polar residues" evidence="8">
    <location>
        <begin position="102"/>
        <end position="115"/>
    </location>
</feature>
<dbReference type="AlphaFoldDB" id="A0A5K7ZHP7"/>
<organism evidence="12 13">
    <name type="scientific">Desulfosarcina ovata subsp. sediminis</name>
    <dbReference type="NCBI Taxonomy" id="885957"/>
    <lineage>
        <taxon>Bacteria</taxon>
        <taxon>Pseudomonadati</taxon>
        <taxon>Thermodesulfobacteriota</taxon>
        <taxon>Desulfobacteria</taxon>
        <taxon>Desulfobacterales</taxon>
        <taxon>Desulfosarcinaceae</taxon>
        <taxon>Desulfosarcina</taxon>
    </lineage>
</organism>
<keyword evidence="7 9" id="KW-0472">Membrane</keyword>
<dbReference type="Pfam" id="PF01061">
    <property type="entry name" value="ABC2_membrane"/>
    <property type="match status" value="1"/>
</dbReference>
<dbReference type="Proteomes" id="UP000425960">
    <property type="component" value="Chromosome"/>
</dbReference>
<dbReference type="Pfam" id="PF00498">
    <property type="entry name" value="FHA"/>
    <property type="match status" value="2"/>
</dbReference>
<dbReference type="InterPro" id="IPR000253">
    <property type="entry name" value="FHA_dom"/>
</dbReference>
<dbReference type="PROSITE" id="PS00211">
    <property type="entry name" value="ABC_TRANSPORTER_1"/>
    <property type="match status" value="1"/>
</dbReference>
<dbReference type="Gene3D" id="2.60.200.20">
    <property type="match status" value="2"/>
</dbReference>
<keyword evidence="5" id="KW-0067">ATP-binding</keyword>
<dbReference type="SMART" id="SM00240">
    <property type="entry name" value="FHA"/>
    <property type="match status" value="2"/>
</dbReference>
<evidence type="ECO:0000256" key="6">
    <source>
        <dbReference type="ARBA" id="ARBA00022989"/>
    </source>
</evidence>
<feature type="transmembrane region" description="Helical" evidence="9">
    <location>
        <begin position="740"/>
        <end position="762"/>
    </location>
</feature>
<dbReference type="SUPFAM" id="SSF49879">
    <property type="entry name" value="SMAD/FHA domain"/>
    <property type="match status" value="2"/>
</dbReference>
<evidence type="ECO:0008006" key="14">
    <source>
        <dbReference type="Google" id="ProtNLM"/>
    </source>
</evidence>
<accession>A0A5K7ZHP7</accession>
<dbReference type="KEGG" id="dov:DSCO28_21980"/>
<feature type="compositionally biased region" description="Low complexity" evidence="8">
    <location>
        <begin position="130"/>
        <end position="143"/>
    </location>
</feature>
<dbReference type="InterPro" id="IPR017871">
    <property type="entry name" value="ABC_transporter-like_CS"/>
</dbReference>
<dbReference type="InterPro" id="IPR027417">
    <property type="entry name" value="P-loop_NTPase"/>
</dbReference>
<feature type="region of interest" description="Disordered" evidence="8">
    <location>
        <begin position="97"/>
        <end position="143"/>
    </location>
</feature>
<evidence type="ECO:0000256" key="5">
    <source>
        <dbReference type="ARBA" id="ARBA00022840"/>
    </source>
</evidence>
<dbReference type="InterPro" id="IPR003593">
    <property type="entry name" value="AAA+_ATPase"/>
</dbReference>
<dbReference type="GO" id="GO:0140359">
    <property type="term" value="F:ABC-type transporter activity"/>
    <property type="evidence" value="ECO:0007669"/>
    <property type="project" value="InterPro"/>
</dbReference>
<feature type="transmembrane region" description="Helical" evidence="9">
    <location>
        <begin position="561"/>
        <end position="582"/>
    </location>
</feature>
<dbReference type="GO" id="GO:0016887">
    <property type="term" value="F:ATP hydrolysis activity"/>
    <property type="evidence" value="ECO:0007669"/>
    <property type="project" value="InterPro"/>
</dbReference>
<keyword evidence="4" id="KW-0547">Nucleotide-binding</keyword>
<evidence type="ECO:0000313" key="13">
    <source>
        <dbReference type="Proteomes" id="UP000425960"/>
    </source>
</evidence>
<dbReference type="InterPro" id="IPR013525">
    <property type="entry name" value="ABC2_TM"/>
</dbReference>
<dbReference type="SMART" id="SM00382">
    <property type="entry name" value="AAA"/>
    <property type="match status" value="1"/>
</dbReference>
<dbReference type="RefSeq" id="WP_155322287.1">
    <property type="nucleotide sequence ID" value="NZ_AP021876.1"/>
</dbReference>
<dbReference type="InterPro" id="IPR003439">
    <property type="entry name" value="ABC_transporter-like_ATP-bd"/>
</dbReference>
<evidence type="ECO:0000256" key="4">
    <source>
        <dbReference type="ARBA" id="ARBA00022741"/>
    </source>
</evidence>
<keyword evidence="3 9" id="KW-0812">Transmembrane</keyword>
<feature type="domain" description="ABC transporter" evidence="11">
    <location>
        <begin position="255"/>
        <end position="489"/>
    </location>
</feature>
<feature type="domain" description="FHA" evidence="10">
    <location>
        <begin position="170"/>
        <end position="219"/>
    </location>
</feature>
<dbReference type="PANTHER" id="PTHR48041">
    <property type="entry name" value="ABC TRANSPORTER G FAMILY MEMBER 28"/>
    <property type="match status" value="1"/>
</dbReference>
<name>A0A5K7ZHP7_9BACT</name>
<feature type="transmembrane region" description="Helical" evidence="9">
    <location>
        <begin position="626"/>
        <end position="656"/>
    </location>
</feature>
<evidence type="ECO:0000256" key="9">
    <source>
        <dbReference type="SAM" id="Phobius"/>
    </source>
</evidence>
<feature type="transmembrane region" description="Helical" evidence="9">
    <location>
        <begin position="662"/>
        <end position="684"/>
    </location>
</feature>
<dbReference type="PROSITE" id="PS50006">
    <property type="entry name" value="FHA_DOMAIN"/>
    <property type="match status" value="2"/>
</dbReference>
<dbReference type="GO" id="GO:0005524">
    <property type="term" value="F:ATP binding"/>
    <property type="evidence" value="ECO:0007669"/>
    <property type="project" value="UniProtKB-KW"/>
</dbReference>
<dbReference type="PANTHER" id="PTHR48041:SF139">
    <property type="entry name" value="PROTEIN SCARLET"/>
    <property type="match status" value="1"/>
</dbReference>